<dbReference type="InterPro" id="IPR003035">
    <property type="entry name" value="RWP-RK_dom"/>
</dbReference>
<evidence type="ECO:0000256" key="4">
    <source>
        <dbReference type="ARBA" id="ARBA00023125"/>
    </source>
</evidence>
<evidence type="ECO:0000256" key="2">
    <source>
        <dbReference type="ARBA" id="ARBA00023015"/>
    </source>
</evidence>
<organism evidence="9 10">
    <name type="scientific">Aphanomyces invadans</name>
    <dbReference type="NCBI Taxonomy" id="157072"/>
    <lineage>
        <taxon>Eukaryota</taxon>
        <taxon>Sar</taxon>
        <taxon>Stramenopiles</taxon>
        <taxon>Oomycota</taxon>
        <taxon>Saprolegniomycetes</taxon>
        <taxon>Saprolegniales</taxon>
        <taxon>Verrucalvaceae</taxon>
        <taxon>Aphanomyces</taxon>
    </lineage>
</organism>
<gene>
    <name evidence="9" type="ORF">DYB32_003942</name>
</gene>
<dbReference type="AlphaFoldDB" id="A0A418AZ36"/>
<evidence type="ECO:0000256" key="3">
    <source>
        <dbReference type="ARBA" id="ARBA00023054"/>
    </source>
</evidence>
<protein>
    <recommendedName>
        <fullName evidence="8">RWP-RK domain-containing protein</fullName>
    </recommendedName>
</protein>
<dbReference type="GO" id="GO:0003700">
    <property type="term" value="F:DNA-binding transcription factor activity"/>
    <property type="evidence" value="ECO:0007669"/>
    <property type="project" value="InterPro"/>
</dbReference>
<feature type="region of interest" description="Disordered" evidence="7">
    <location>
        <begin position="413"/>
        <end position="509"/>
    </location>
</feature>
<keyword evidence="5" id="KW-0804">Transcription</keyword>
<evidence type="ECO:0000256" key="7">
    <source>
        <dbReference type="SAM" id="MobiDB-lite"/>
    </source>
</evidence>
<feature type="domain" description="RWP-RK" evidence="8">
    <location>
        <begin position="312"/>
        <end position="396"/>
    </location>
</feature>
<keyword evidence="6" id="KW-0539">Nucleus</keyword>
<dbReference type="InterPro" id="IPR044607">
    <property type="entry name" value="RKD-like"/>
</dbReference>
<dbReference type="EMBL" id="QUSY01000264">
    <property type="protein sequence ID" value="RHY30905.1"/>
    <property type="molecule type" value="Genomic_DNA"/>
</dbReference>
<evidence type="ECO:0000256" key="1">
    <source>
        <dbReference type="ARBA" id="ARBA00004049"/>
    </source>
</evidence>
<evidence type="ECO:0000313" key="10">
    <source>
        <dbReference type="Proteomes" id="UP000285060"/>
    </source>
</evidence>
<reference evidence="9 10" key="1">
    <citation type="submission" date="2018-08" db="EMBL/GenBank/DDBJ databases">
        <title>Aphanomyces genome sequencing and annotation.</title>
        <authorList>
            <person name="Minardi D."/>
            <person name="Oidtmann B."/>
            <person name="Van Der Giezen M."/>
            <person name="Studholme D.J."/>
        </authorList>
    </citation>
    <scope>NUCLEOTIDE SEQUENCE [LARGE SCALE GENOMIC DNA]</scope>
    <source>
        <strain evidence="9 10">NJM0002</strain>
    </source>
</reference>
<keyword evidence="2" id="KW-0805">Transcription regulation</keyword>
<name>A0A418AZ36_9STRA</name>
<proteinExistence type="predicted"/>
<comment type="caution">
    <text evidence="9">The sequence shown here is derived from an EMBL/GenBank/DDBJ whole genome shotgun (WGS) entry which is preliminary data.</text>
</comment>
<keyword evidence="10" id="KW-1185">Reference proteome</keyword>
<dbReference type="Proteomes" id="UP000285060">
    <property type="component" value="Unassembled WGS sequence"/>
</dbReference>
<evidence type="ECO:0000313" key="9">
    <source>
        <dbReference type="EMBL" id="RHY30905.1"/>
    </source>
</evidence>
<dbReference type="Pfam" id="PF02042">
    <property type="entry name" value="RWP-RK"/>
    <property type="match status" value="1"/>
</dbReference>
<dbReference type="PANTHER" id="PTHR46373">
    <property type="entry name" value="PROTEIN RKD4"/>
    <property type="match status" value="1"/>
</dbReference>
<feature type="compositionally biased region" description="Acidic residues" evidence="7">
    <location>
        <begin position="459"/>
        <end position="475"/>
    </location>
</feature>
<dbReference type="PANTHER" id="PTHR46373:SF2">
    <property type="entry name" value="RWP-RK DOMAIN-CONTAINING PROTEIN"/>
    <property type="match status" value="1"/>
</dbReference>
<keyword evidence="4" id="KW-0238">DNA-binding</keyword>
<dbReference type="PROSITE" id="PS51519">
    <property type="entry name" value="RWP_RK"/>
    <property type="match status" value="1"/>
</dbReference>
<feature type="compositionally biased region" description="Basic and acidic residues" evidence="7">
    <location>
        <begin position="424"/>
        <end position="441"/>
    </location>
</feature>
<feature type="region of interest" description="Disordered" evidence="7">
    <location>
        <begin position="51"/>
        <end position="74"/>
    </location>
</feature>
<sequence>MCKRTVVLILRSSVKTAAMDEPNVDTDRMRHLACIATAVMEPALVKNERLSPTSPADVTRATFPRIEPPPSTASSYNTPFHSFDNVAAPNPPGTLPSLHLRHHHPYPHTPLQEKQAQHLLWKAQEQELMRRQRQIIELKEKQQAIRRRAAAAVAASAANRNTSTTGSRKGAPQHHLQELFMQQQREQREKEEAMRRNLVHLNYHRMLADEGLERHHHEKSTQATMQQAYLVAQKATVFDAAIIHGSASAPSIRQRLSSPSALAPVKMLSPSAYTHDAVGASSSPLPMHQDGHSQRFSPIASLVDASHSILQYMLPPVVPHRAGQNIKDVSLNELRPHFNKPMAAVAKELGVCITLMKKICRKNGLTRWPHRRIRSLVNRITSLQVVAESVDGGERNRFHILIANLRKELSDVIQNPNGKSRKARGYERKKENAGENDHSDDGDQSSNSSSSRPATPRDVDDEEDEVDLCCQEELDGSGPGAAIPGRIMLPFQGSGKPSLPSLFHAAREA</sequence>
<dbReference type="VEuPathDB" id="FungiDB:H310_08186"/>
<evidence type="ECO:0000256" key="6">
    <source>
        <dbReference type="ARBA" id="ARBA00023242"/>
    </source>
</evidence>
<dbReference type="GO" id="GO:0003677">
    <property type="term" value="F:DNA binding"/>
    <property type="evidence" value="ECO:0007669"/>
    <property type="project" value="UniProtKB-KW"/>
</dbReference>
<accession>A0A418AZ36</accession>
<evidence type="ECO:0000256" key="5">
    <source>
        <dbReference type="ARBA" id="ARBA00023163"/>
    </source>
</evidence>
<comment type="function">
    <text evidence="1">Putative transcription factor.</text>
</comment>
<keyword evidence="3" id="KW-0175">Coiled coil</keyword>
<evidence type="ECO:0000259" key="8">
    <source>
        <dbReference type="PROSITE" id="PS51519"/>
    </source>
</evidence>